<proteinExistence type="predicted"/>
<protein>
    <submittedName>
        <fullName evidence="1">Uncharacterized protein</fullName>
    </submittedName>
</protein>
<organism evidence="1 2">
    <name type="scientific">Enterococcus phage 9183</name>
    <dbReference type="NCBI Taxonomy" id="2763102"/>
    <lineage>
        <taxon>Viruses</taxon>
        <taxon>Duplodnaviria</taxon>
        <taxon>Heunggongvirae</taxon>
        <taxon>Uroviricota</taxon>
        <taxon>Caudoviricetes</taxon>
        <taxon>Andrewesvirinae</taxon>
        <taxon>Denvervirus</taxon>
        <taxon>Denvervirus dv9183</taxon>
    </lineage>
</organism>
<accession>A0A7L7SQG9</accession>
<name>A0A7L7SQG9_9CAUD</name>
<evidence type="ECO:0000313" key="2">
    <source>
        <dbReference type="Proteomes" id="UP000516647"/>
    </source>
</evidence>
<keyword evidence="2" id="KW-1185">Reference proteome</keyword>
<reference evidence="1 2" key="1">
    <citation type="submission" date="2020-08" db="EMBL/GenBank/DDBJ databases">
        <authorList>
            <person name="Canfield G.S."/>
            <person name="Duerkop B.A."/>
        </authorList>
    </citation>
    <scope>NUCLEOTIDE SEQUENCE [LARGE SCALE GENOMIC DNA]</scope>
</reference>
<gene>
    <name evidence="1" type="ORF">phi9183_ORF005</name>
</gene>
<evidence type="ECO:0000313" key="1">
    <source>
        <dbReference type="EMBL" id="QOC57498.1"/>
    </source>
</evidence>
<dbReference type="Proteomes" id="UP000516647">
    <property type="component" value="Segment"/>
</dbReference>
<sequence>MKTVRVGSLDINISDHSIQRYRERIMSHRHWNDDEPKSETMKKIRREIDPRNVLKVVNYGEKYKFIFTKKHTEFRFERSNDRTCWILVTCVRFVRLMESEEPIDISQIKRGHIYGIRTAIKIREKKKLEYEKGLIGRKEIEETIFDDEYKEEDL</sequence>
<dbReference type="EMBL" id="MT939241">
    <property type="protein sequence ID" value="QOC57498.1"/>
    <property type="molecule type" value="Genomic_DNA"/>
</dbReference>